<name>A0AA39IPZ2_9BILA</name>
<feature type="transmembrane region" description="Helical" evidence="1">
    <location>
        <begin position="236"/>
        <end position="256"/>
    </location>
</feature>
<keyword evidence="1" id="KW-1133">Transmembrane helix</keyword>
<sequence length="291" mass="32945">MATTQTAIGILYMFIGIVFPPIYLRFIYIFISCKKYRNLECYRIMTLTGILQLFAGPGAFCVGLLQLLGSDPYSILLFFVILFSASIASEVFLNFILALNRLKVIFEIQTEPYLNKLLMGLNCIYGAAYTGCLLSPYCGYLMLPGHYVGSYDFSKPYTALFATINCFLLLGASILTFFCYVLIVLNLLWIRNRSPILLRKEGAIFIYAGVRFVIDAGLSIVFFFVHLPPSPWSELAVGLTYIFNQLLVSPLLYITLTKNLRDEFMAIFRLRRGNYISSTLHTSSHLTRSGK</sequence>
<feature type="transmembrane region" description="Helical" evidence="1">
    <location>
        <begin position="202"/>
        <end position="224"/>
    </location>
</feature>
<dbReference type="SUPFAM" id="SSF81321">
    <property type="entry name" value="Family A G protein-coupled receptor-like"/>
    <property type="match status" value="1"/>
</dbReference>
<reference evidence="2" key="1">
    <citation type="submission" date="2023-06" db="EMBL/GenBank/DDBJ databases">
        <title>Genomic analysis of the entomopathogenic nematode Steinernema hermaphroditum.</title>
        <authorList>
            <person name="Schwarz E.M."/>
            <person name="Heppert J.K."/>
            <person name="Baniya A."/>
            <person name="Schwartz H.T."/>
            <person name="Tan C.-H."/>
            <person name="Antoshechkin I."/>
            <person name="Sternberg P.W."/>
            <person name="Goodrich-Blair H."/>
            <person name="Dillman A.R."/>
        </authorList>
    </citation>
    <scope>NUCLEOTIDE SEQUENCE</scope>
    <source>
        <strain evidence="2">PS9179</strain>
        <tissue evidence="2">Whole animal</tissue>
    </source>
</reference>
<protein>
    <submittedName>
        <fullName evidence="2">Uncharacterized protein</fullName>
    </submittedName>
</protein>
<evidence type="ECO:0000313" key="3">
    <source>
        <dbReference type="Proteomes" id="UP001175271"/>
    </source>
</evidence>
<feature type="transmembrane region" description="Helical" evidence="1">
    <location>
        <begin position="157"/>
        <end position="190"/>
    </location>
</feature>
<comment type="caution">
    <text evidence="2">The sequence shown here is derived from an EMBL/GenBank/DDBJ whole genome shotgun (WGS) entry which is preliminary data.</text>
</comment>
<dbReference type="Proteomes" id="UP001175271">
    <property type="component" value="Unassembled WGS sequence"/>
</dbReference>
<dbReference type="EMBL" id="JAUCMV010000001">
    <property type="protein sequence ID" value="KAK0427059.1"/>
    <property type="molecule type" value="Genomic_DNA"/>
</dbReference>
<evidence type="ECO:0000313" key="2">
    <source>
        <dbReference type="EMBL" id="KAK0427059.1"/>
    </source>
</evidence>
<feature type="transmembrane region" description="Helical" evidence="1">
    <location>
        <begin position="117"/>
        <end position="137"/>
    </location>
</feature>
<gene>
    <name evidence="2" type="ORF">QR680_010045</name>
</gene>
<keyword evidence="3" id="KW-1185">Reference proteome</keyword>
<organism evidence="2 3">
    <name type="scientific">Steinernema hermaphroditum</name>
    <dbReference type="NCBI Taxonomy" id="289476"/>
    <lineage>
        <taxon>Eukaryota</taxon>
        <taxon>Metazoa</taxon>
        <taxon>Ecdysozoa</taxon>
        <taxon>Nematoda</taxon>
        <taxon>Chromadorea</taxon>
        <taxon>Rhabditida</taxon>
        <taxon>Tylenchina</taxon>
        <taxon>Panagrolaimomorpha</taxon>
        <taxon>Strongyloidoidea</taxon>
        <taxon>Steinernematidae</taxon>
        <taxon>Steinernema</taxon>
    </lineage>
</organism>
<proteinExistence type="predicted"/>
<keyword evidence="1" id="KW-0472">Membrane</keyword>
<evidence type="ECO:0000256" key="1">
    <source>
        <dbReference type="SAM" id="Phobius"/>
    </source>
</evidence>
<feature type="transmembrane region" description="Helical" evidence="1">
    <location>
        <begin position="49"/>
        <end position="69"/>
    </location>
</feature>
<feature type="transmembrane region" description="Helical" evidence="1">
    <location>
        <begin position="6"/>
        <end position="28"/>
    </location>
</feature>
<feature type="transmembrane region" description="Helical" evidence="1">
    <location>
        <begin position="75"/>
        <end position="97"/>
    </location>
</feature>
<dbReference type="AlphaFoldDB" id="A0AA39IPZ2"/>
<keyword evidence="1" id="KW-0812">Transmembrane</keyword>
<accession>A0AA39IPZ2</accession>